<comment type="caution">
    <text evidence="4">The sequence shown here is derived from an EMBL/GenBank/DDBJ whole genome shotgun (WGS) entry which is preliminary data.</text>
</comment>
<evidence type="ECO:0000313" key="4">
    <source>
        <dbReference type="EMBL" id="MBC3872173.1"/>
    </source>
</evidence>
<evidence type="ECO:0000313" key="5">
    <source>
        <dbReference type="Proteomes" id="UP000624279"/>
    </source>
</evidence>
<sequence length="316" mass="35083">MKTQVIYFLLLPDTLLIDLAGPADAFLFANRRLGKTHFVLHYISPSPSVNSSIGLSLNNLSALPENIEDDALVVIPGTLCDQFDADTPSALQSIRWLKKTISNQRVACVCAGALLAAHAGLLKNKSATTHHSHCLDLAKIDSSIRVEDNRIFVEDGPILTSAGVTAGIDLSLYLIAQLCSPQIAMEVARAMVIYLRRSGNDVQLSPWLQHRNHLHPIVHRIQDLISKNPAHPWNLEELAAHACTSTRHLTRLFKLHTNTSILDYLTGLRLSLADQFLRQTNWSIERIAEAAGFGSSRQFRRLWQATYHSSPSNYLT</sequence>
<dbReference type="InterPro" id="IPR009057">
    <property type="entry name" value="Homeodomain-like_sf"/>
</dbReference>
<dbReference type="Proteomes" id="UP000624279">
    <property type="component" value="Unassembled WGS sequence"/>
</dbReference>
<keyword evidence="1" id="KW-0805">Transcription regulation</keyword>
<dbReference type="InterPro" id="IPR052158">
    <property type="entry name" value="INH-QAR"/>
</dbReference>
<evidence type="ECO:0000256" key="2">
    <source>
        <dbReference type="ARBA" id="ARBA00023163"/>
    </source>
</evidence>
<accession>A0ABR6Y6C6</accession>
<dbReference type="InterPro" id="IPR018060">
    <property type="entry name" value="HTH_AraC"/>
</dbReference>
<feature type="domain" description="HTH araC/xylS-type" evidence="3">
    <location>
        <begin position="219"/>
        <end position="316"/>
    </location>
</feature>
<dbReference type="PANTHER" id="PTHR43130:SF3">
    <property type="entry name" value="HTH-TYPE TRANSCRIPTIONAL REGULATOR RV1931C"/>
    <property type="match status" value="1"/>
</dbReference>
<gene>
    <name evidence="4" type="ORF">H8K55_01120</name>
</gene>
<keyword evidence="5" id="KW-1185">Reference proteome</keyword>
<dbReference type="Pfam" id="PF12833">
    <property type="entry name" value="HTH_18"/>
    <property type="match status" value="1"/>
</dbReference>
<proteinExistence type="predicted"/>
<dbReference type="SMART" id="SM00342">
    <property type="entry name" value="HTH_ARAC"/>
    <property type="match status" value="1"/>
</dbReference>
<dbReference type="RefSeq" id="WP_186940179.1">
    <property type="nucleotide sequence ID" value="NZ_JACOGA010000001.1"/>
</dbReference>
<protein>
    <submittedName>
        <fullName evidence="4">AraC family transcriptional regulator</fullName>
    </submittedName>
</protein>
<evidence type="ECO:0000256" key="1">
    <source>
        <dbReference type="ARBA" id="ARBA00023015"/>
    </source>
</evidence>
<dbReference type="PANTHER" id="PTHR43130">
    <property type="entry name" value="ARAC-FAMILY TRANSCRIPTIONAL REGULATOR"/>
    <property type="match status" value="1"/>
</dbReference>
<dbReference type="SUPFAM" id="SSF52317">
    <property type="entry name" value="Class I glutamine amidotransferase-like"/>
    <property type="match status" value="1"/>
</dbReference>
<dbReference type="InterPro" id="IPR029062">
    <property type="entry name" value="Class_I_gatase-like"/>
</dbReference>
<dbReference type="EMBL" id="JACOGA010000001">
    <property type="protein sequence ID" value="MBC3872173.1"/>
    <property type="molecule type" value="Genomic_DNA"/>
</dbReference>
<evidence type="ECO:0000259" key="3">
    <source>
        <dbReference type="PROSITE" id="PS01124"/>
    </source>
</evidence>
<dbReference type="PROSITE" id="PS01124">
    <property type="entry name" value="HTH_ARAC_FAMILY_2"/>
    <property type="match status" value="1"/>
</dbReference>
<organism evidence="4 5">
    <name type="scientific">Undibacterium flavidum</name>
    <dbReference type="NCBI Taxonomy" id="2762297"/>
    <lineage>
        <taxon>Bacteria</taxon>
        <taxon>Pseudomonadati</taxon>
        <taxon>Pseudomonadota</taxon>
        <taxon>Betaproteobacteria</taxon>
        <taxon>Burkholderiales</taxon>
        <taxon>Oxalobacteraceae</taxon>
        <taxon>Undibacterium</taxon>
    </lineage>
</organism>
<dbReference type="Gene3D" id="1.10.10.60">
    <property type="entry name" value="Homeodomain-like"/>
    <property type="match status" value="2"/>
</dbReference>
<dbReference type="SUPFAM" id="SSF46689">
    <property type="entry name" value="Homeodomain-like"/>
    <property type="match status" value="2"/>
</dbReference>
<keyword evidence="2" id="KW-0804">Transcription</keyword>
<dbReference type="Gene3D" id="3.40.50.880">
    <property type="match status" value="1"/>
</dbReference>
<dbReference type="Pfam" id="PF01965">
    <property type="entry name" value="DJ-1_PfpI"/>
    <property type="match status" value="1"/>
</dbReference>
<name>A0ABR6Y6C6_9BURK</name>
<reference evidence="4 5" key="1">
    <citation type="submission" date="2020-08" db="EMBL/GenBank/DDBJ databases">
        <title>Novel species isolated from subtropical streams in China.</title>
        <authorList>
            <person name="Lu H."/>
        </authorList>
    </citation>
    <scope>NUCLEOTIDE SEQUENCE [LARGE SCALE GENOMIC DNA]</scope>
    <source>
        <strain evidence="4 5">LX15W</strain>
    </source>
</reference>
<dbReference type="InterPro" id="IPR002818">
    <property type="entry name" value="DJ-1/PfpI"/>
</dbReference>